<feature type="transmembrane region" description="Helical" evidence="5">
    <location>
        <begin position="382"/>
        <end position="402"/>
    </location>
</feature>
<name>A0A3D8RTN9_9HELO</name>
<feature type="domain" description="Major facilitator superfamily (MFS) profile" evidence="6">
    <location>
        <begin position="77"/>
        <end position="570"/>
    </location>
</feature>
<evidence type="ECO:0000313" key="7">
    <source>
        <dbReference type="EMBL" id="RDW77375.1"/>
    </source>
</evidence>
<sequence length="575" mass="61004">MASPSVNGHVTNTLLPELAHVPSLGTESGGDVAFAKGATSVDPATEIAQTGTMEPLEIVAAPNDEIVYPTGTKFAVVAMALGLTLVITGLDFSILATAIPTITQEFKTTADIGWYVAAFRLSFASVQFLFVNFERPLQPSSVLSILQGKLYQNFSLKIVFLVCCVIFELGSLICATAPSSTAFVIGRAVCGAGASGIIQGIFAIAVLSVSVRDRGLYGGIAAGVEAIALSTGPVIGGAITQSAGWRWCFYMNLPIGAVTIILIIAFFDLPQRNPNVDLPWKEKIKRLDLVGTTLFIPSITSLLLALQYGGTKYSWNNPRIIVLFIVFGTLLGMFAWLQYKKQDEATIPPRIFFLNNAAMNLIDYYLPLYFQTVKQVSVARSGVLSLPITVGLGISLFIGGAGTTLSGYYTPFMIVTSVLAPIAAGLLTTIKVDAKLANLLGYQALLGFGSGIGFQGPQVAVQTILAPNDVPIGIAIIQFAQALGPALSVPIGQLIYTTQLTTNLKKYAPAVNGTTLENIGLLNIGSQFQGSELAGILRSYDKAITYTFYLSVVLTCLTLVGSVGIGWRSVKQKQT</sequence>
<gene>
    <name evidence="7" type="ORF">BP6252_05428</name>
</gene>
<dbReference type="Proteomes" id="UP000256645">
    <property type="component" value="Unassembled WGS sequence"/>
</dbReference>
<evidence type="ECO:0000256" key="4">
    <source>
        <dbReference type="ARBA" id="ARBA00023136"/>
    </source>
</evidence>
<organism evidence="7 8">
    <name type="scientific">Coleophoma cylindrospora</name>
    <dbReference type="NCBI Taxonomy" id="1849047"/>
    <lineage>
        <taxon>Eukaryota</taxon>
        <taxon>Fungi</taxon>
        <taxon>Dikarya</taxon>
        <taxon>Ascomycota</taxon>
        <taxon>Pezizomycotina</taxon>
        <taxon>Leotiomycetes</taxon>
        <taxon>Helotiales</taxon>
        <taxon>Dermateaceae</taxon>
        <taxon>Coleophoma</taxon>
    </lineage>
</organism>
<evidence type="ECO:0000256" key="1">
    <source>
        <dbReference type="ARBA" id="ARBA00004141"/>
    </source>
</evidence>
<dbReference type="PANTHER" id="PTHR23501">
    <property type="entry name" value="MAJOR FACILITATOR SUPERFAMILY"/>
    <property type="match status" value="1"/>
</dbReference>
<evidence type="ECO:0000256" key="3">
    <source>
        <dbReference type="ARBA" id="ARBA00022989"/>
    </source>
</evidence>
<dbReference type="PANTHER" id="PTHR23501:SF199">
    <property type="entry name" value="MFS EFFLUX TRANSPORTER INPD-RELATED"/>
    <property type="match status" value="1"/>
</dbReference>
<evidence type="ECO:0000259" key="6">
    <source>
        <dbReference type="PROSITE" id="PS50850"/>
    </source>
</evidence>
<accession>A0A3D8RTN9</accession>
<comment type="subcellular location">
    <subcellularLocation>
        <location evidence="1">Membrane</location>
        <topology evidence="1">Multi-pass membrane protein</topology>
    </subcellularLocation>
</comment>
<keyword evidence="2 5" id="KW-0812">Transmembrane</keyword>
<feature type="transmembrane region" description="Helical" evidence="5">
    <location>
        <begin position="287"/>
        <end position="308"/>
    </location>
</feature>
<dbReference type="SUPFAM" id="SSF103473">
    <property type="entry name" value="MFS general substrate transporter"/>
    <property type="match status" value="1"/>
</dbReference>
<dbReference type="InterPro" id="IPR011701">
    <property type="entry name" value="MFS"/>
</dbReference>
<dbReference type="GO" id="GO:0022857">
    <property type="term" value="F:transmembrane transporter activity"/>
    <property type="evidence" value="ECO:0007669"/>
    <property type="project" value="InterPro"/>
</dbReference>
<keyword evidence="4 5" id="KW-0472">Membrane</keyword>
<feature type="transmembrane region" description="Helical" evidence="5">
    <location>
        <begin position="546"/>
        <end position="567"/>
    </location>
</feature>
<reference evidence="7 8" key="1">
    <citation type="journal article" date="2018" name="IMA Fungus">
        <title>IMA Genome-F 9: Draft genome sequence of Annulohypoxylon stygium, Aspergillus mulundensis, Berkeleyomyces basicola (syn. Thielaviopsis basicola), Ceratocystis smalleyi, two Cercospora beticola strains, Coleophoma cylindrospora, Fusarium fracticaudum, Phialophora cf. hyalina, and Morchella septimelata.</title>
        <authorList>
            <person name="Wingfield B.D."/>
            <person name="Bills G.F."/>
            <person name="Dong Y."/>
            <person name="Huang W."/>
            <person name="Nel W.J."/>
            <person name="Swalarsk-Parry B.S."/>
            <person name="Vaghefi N."/>
            <person name="Wilken P.M."/>
            <person name="An Z."/>
            <person name="de Beer Z.W."/>
            <person name="De Vos L."/>
            <person name="Chen L."/>
            <person name="Duong T.A."/>
            <person name="Gao Y."/>
            <person name="Hammerbacher A."/>
            <person name="Kikkert J.R."/>
            <person name="Li Y."/>
            <person name="Li H."/>
            <person name="Li K."/>
            <person name="Li Q."/>
            <person name="Liu X."/>
            <person name="Ma X."/>
            <person name="Naidoo K."/>
            <person name="Pethybridge S.J."/>
            <person name="Sun J."/>
            <person name="Steenkamp E.T."/>
            <person name="van der Nest M.A."/>
            <person name="van Wyk S."/>
            <person name="Wingfield M.J."/>
            <person name="Xiong C."/>
            <person name="Yue Q."/>
            <person name="Zhang X."/>
        </authorList>
    </citation>
    <scope>NUCLEOTIDE SEQUENCE [LARGE SCALE GENOMIC DNA]</scope>
    <source>
        <strain evidence="7 8">BP6252</strain>
    </source>
</reference>
<comment type="caution">
    <text evidence="7">The sequence shown here is derived from an EMBL/GenBank/DDBJ whole genome shotgun (WGS) entry which is preliminary data.</text>
</comment>
<feature type="transmembrane region" description="Helical" evidence="5">
    <location>
        <begin position="153"/>
        <end position="176"/>
    </location>
</feature>
<feature type="transmembrane region" description="Helical" evidence="5">
    <location>
        <begin position="112"/>
        <end position="133"/>
    </location>
</feature>
<evidence type="ECO:0000256" key="5">
    <source>
        <dbReference type="SAM" id="Phobius"/>
    </source>
</evidence>
<dbReference type="InterPro" id="IPR020846">
    <property type="entry name" value="MFS_dom"/>
</dbReference>
<feature type="transmembrane region" description="Helical" evidence="5">
    <location>
        <begin position="215"/>
        <end position="235"/>
    </location>
</feature>
<keyword evidence="8" id="KW-1185">Reference proteome</keyword>
<feature type="transmembrane region" description="Helical" evidence="5">
    <location>
        <begin position="408"/>
        <end position="430"/>
    </location>
</feature>
<keyword evidence="3 5" id="KW-1133">Transmembrane helix</keyword>
<feature type="transmembrane region" description="Helical" evidence="5">
    <location>
        <begin position="74"/>
        <end position="100"/>
    </location>
</feature>
<evidence type="ECO:0000313" key="8">
    <source>
        <dbReference type="Proteomes" id="UP000256645"/>
    </source>
</evidence>
<dbReference type="AlphaFoldDB" id="A0A3D8RTN9"/>
<dbReference type="Pfam" id="PF07690">
    <property type="entry name" value="MFS_1"/>
    <property type="match status" value="1"/>
</dbReference>
<feature type="transmembrane region" description="Helical" evidence="5">
    <location>
        <begin position="188"/>
        <end position="209"/>
    </location>
</feature>
<dbReference type="PROSITE" id="PS50850">
    <property type="entry name" value="MFS"/>
    <property type="match status" value="1"/>
</dbReference>
<dbReference type="InterPro" id="IPR036259">
    <property type="entry name" value="MFS_trans_sf"/>
</dbReference>
<dbReference type="CDD" id="cd17502">
    <property type="entry name" value="MFS_Azr1_MDR_like"/>
    <property type="match status" value="1"/>
</dbReference>
<feature type="transmembrane region" description="Helical" evidence="5">
    <location>
        <begin position="320"/>
        <end position="339"/>
    </location>
</feature>
<evidence type="ECO:0000256" key="2">
    <source>
        <dbReference type="ARBA" id="ARBA00022692"/>
    </source>
</evidence>
<feature type="transmembrane region" description="Helical" evidence="5">
    <location>
        <begin position="247"/>
        <end position="267"/>
    </location>
</feature>
<dbReference type="OrthoDB" id="10021397at2759"/>
<feature type="transmembrane region" description="Helical" evidence="5">
    <location>
        <begin position="351"/>
        <end position="370"/>
    </location>
</feature>
<dbReference type="GO" id="GO:0005886">
    <property type="term" value="C:plasma membrane"/>
    <property type="evidence" value="ECO:0007669"/>
    <property type="project" value="TreeGrafter"/>
</dbReference>
<dbReference type="EMBL" id="PDLM01000005">
    <property type="protein sequence ID" value="RDW77375.1"/>
    <property type="molecule type" value="Genomic_DNA"/>
</dbReference>
<dbReference type="Gene3D" id="1.20.1250.20">
    <property type="entry name" value="MFS general substrate transporter like domains"/>
    <property type="match status" value="2"/>
</dbReference>
<proteinExistence type="predicted"/>
<protein>
    <recommendedName>
        <fullName evidence="6">Major facilitator superfamily (MFS) profile domain-containing protein</fullName>
    </recommendedName>
</protein>